<name>A0A9J5YI76_SOLCO</name>
<dbReference type="Proteomes" id="UP000824120">
    <property type="component" value="Chromosome 6"/>
</dbReference>
<evidence type="ECO:0000313" key="2">
    <source>
        <dbReference type="Proteomes" id="UP000824120"/>
    </source>
</evidence>
<organism evidence="1 2">
    <name type="scientific">Solanum commersonii</name>
    <name type="common">Commerson's wild potato</name>
    <name type="synonym">Commerson's nightshade</name>
    <dbReference type="NCBI Taxonomy" id="4109"/>
    <lineage>
        <taxon>Eukaryota</taxon>
        <taxon>Viridiplantae</taxon>
        <taxon>Streptophyta</taxon>
        <taxon>Embryophyta</taxon>
        <taxon>Tracheophyta</taxon>
        <taxon>Spermatophyta</taxon>
        <taxon>Magnoliopsida</taxon>
        <taxon>eudicotyledons</taxon>
        <taxon>Gunneridae</taxon>
        <taxon>Pentapetalae</taxon>
        <taxon>asterids</taxon>
        <taxon>lamiids</taxon>
        <taxon>Solanales</taxon>
        <taxon>Solanaceae</taxon>
        <taxon>Solanoideae</taxon>
        <taxon>Solaneae</taxon>
        <taxon>Solanum</taxon>
    </lineage>
</organism>
<accession>A0A9J5YI76</accession>
<sequence length="61" mass="7199">MCNVDVVMLCFCRLPLSPFHMMLKKKMSKILHLEPLYDFNSFEDSCISLAICYDCRQLSEF</sequence>
<keyword evidence="2" id="KW-1185">Reference proteome</keyword>
<proteinExistence type="predicted"/>
<dbReference type="AlphaFoldDB" id="A0A9J5YI76"/>
<evidence type="ECO:0000313" key="1">
    <source>
        <dbReference type="EMBL" id="KAG5600001.1"/>
    </source>
</evidence>
<reference evidence="1 2" key="1">
    <citation type="submission" date="2020-09" db="EMBL/GenBank/DDBJ databases">
        <title>De no assembly of potato wild relative species, Solanum commersonii.</title>
        <authorList>
            <person name="Cho K."/>
        </authorList>
    </citation>
    <scope>NUCLEOTIDE SEQUENCE [LARGE SCALE GENOMIC DNA]</scope>
    <source>
        <strain evidence="1">LZ3.2</strain>
        <tissue evidence="1">Leaf</tissue>
    </source>
</reference>
<gene>
    <name evidence="1" type="ORF">H5410_031371</name>
</gene>
<dbReference type="EMBL" id="JACXVP010000006">
    <property type="protein sequence ID" value="KAG5600001.1"/>
    <property type="molecule type" value="Genomic_DNA"/>
</dbReference>
<protein>
    <submittedName>
        <fullName evidence="1">Uncharacterized protein</fullName>
    </submittedName>
</protein>
<comment type="caution">
    <text evidence="1">The sequence shown here is derived from an EMBL/GenBank/DDBJ whole genome shotgun (WGS) entry which is preliminary data.</text>
</comment>